<dbReference type="KEGG" id="acan:ACA1_261970"/>
<evidence type="ECO:0000256" key="3">
    <source>
        <dbReference type="ARBA" id="ARBA00022692"/>
    </source>
</evidence>
<dbReference type="InterPro" id="IPR008010">
    <property type="entry name" value="Tatp1"/>
</dbReference>
<evidence type="ECO:0000256" key="4">
    <source>
        <dbReference type="ARBA" id="ARBA00022989"/>
    </source>
</evidence>
<dbReference type="VEuPathDB" id="AmoebaDB:ACA1_261970"/>
<evidence type="ECO:0000256" key="2">
    <source>
        <dbReference type="ARBA" id="ARBA00008803"/>
    </source>
</evidence>
<evidence type="ECO:0000256" key="6">
    <source>
        <dbReference type="SAM" id="MobiDB-lite"/>
    </source>
</evidence>
<keyword evidence="3 7" id="KW-0812">Transmembrane</keyword>
<name>L8H121_ACACF</name>
<keyword evidence="5 7" id="KW-0472">Membrane</keyword>
<keyword evidence="9" id="KW-1185">Reference proteome</keyword>
<evidence type="ECO:0000256" key="7">
    <source>
        <dbReference type="SAM" id="Phobius"/>
    </source>
</evidence>
<feature type="region of interest" description="Disordered" evidence="6">
    <location>
        <begin position="19"/>
        <end position="80"/>
    </location>
</feature>
<gene>
    <name evidence="8" type="ORF">ACA1_261970</name>
</gene>
<dbReference type="OrthoDB" id="29023at2759"/>
<dbReference type="EMBL" id="KB007933">
    <property type="protein sequence ID" value="ELR19179.1"/>
    <property type="molecule type" value="Genomic_DNA"/>
</dbReference>
<evidence type="ECO:0000313" key="8">
    <source>
        <dbReference type="EMBL" id="ELR19179.1"/>
    </source>
</evidence>
<dbReference type="RefSeq" id="XP_004341264.1">
    <property type="nucleotide sequence ID" value="XM_004341216.1"/>
</dbReference>
<proteinExistence type="inferred from homology"/>
<dbReference type="GeneID" id="14920391"/>
<feature type="compositionally biased region" description="Low complexity" evidence="6">
    <location>
        <begin position="50"/>
        <end position="78"/>
    </location>
</feature>
<evidence type="ECO:0000313" key="9">
    <source>
        <dbReference type="Proteomes" id="UP000011083"/>
    </source>
</evidence>
<feature type="transmembrane region" description="Helical" evidence="7">
    <location>
        <begin position="179"/>
        <end position="200"/>
    </location>
</feature>
<protein>
    <recommendedName>
        <fullName evidence="10">Transmembrane protein</fullName>
    </recommendedName>
</protein>
<evidence type="ECO:0008006" key="10">
    <source>
        <dbReference type="Google" id="ProtNLM"/>
    </source>
</evidence>
<feature type="transmembrane region" description="Helical" evidence="7">
    <location>
        <begin position="245"/>
        <end position="263"/>
    </location>
</feature>
<organism evidence="8 9">
    <name type="scientific">Acanthamoeba castellanii (strain ATCC 30010 / Neff)</name>
    <dbReference type="NCBI Taxonomy" id="1257118"/>
    <lineage>
        <taxon>Eukaryota</taxon>
        <taxon>Amoebozoa</taxon>
        <taxon>Discosea</taxon>
        <taxon>Longamoebia</taxon>
        <taxon>Centramoebida</taxon>
        <taxon>Acanthamoebidae</taxon>
        <taxon>Acanthamoeba</taxon>
    </lineage>
</organism>
<evidence type="ECO:0000256" key="5">
    <source>
        <dbReference type="ARBA" id="ARBA00023136"/>
    </source>
</evidence>
<keyword evidence="4 7" id="KW-1133">Transmembrane helix</keyword>
<dbReference type="PANTHER" id="PTHR13317">
    <property type="entry name" value="TRANSMEMBRANE ANTERIOR POSTERIOR TRANSFORMATION PROTEIN 1 HOMOLOG"/>
    <property type="match status" value="1"/>
</dbReference>
<dbReference type="STRING" id="1257118.L8H121"/>
<sequence length="289" mass="32193">MEPEKATSKPLLDTTMILLDKAQAKQNRGHETTSGDLGHDRRVGDHEDPTSLTALSSSSSFTSTPPSSPQLSSWRSAGASGGGRLFPVVQYLREELGSDYLPPDPTLLLKQREIHNFFQAPIGLEKLLFLGFFICLDSFLFVFTFLPPRVFLGTLRLVWALFTGRPVKATSKYDLMRGAILLGSCWVLAHIDISMAYHYIRGQAVFKLYVIFNLLEVVDKLCCAFGQDIFDALFSRVNASTRASSTLHSIFFLFPHFLIAAAYNGSCHSQDLKTHQMLTAAIRVVLLDR</sequence>
<feature type="compositionally biased region" description="Basic and acidic residues" evidence="6">
    <location>
        <begin position="28"/>
        <end position="49"/>
    </location>
</feature>
<dbReference type="Pfam" id="PF05346">
    <property type="entry name" value="DUF747"/>
    <property type="match status" value="1"/>
</dbReference>
<dbReference type="PANTHER" id="PTHR13317:SF4">
    <property type="entry name" value="TRANSMEMBRANE ANTERIOR POSTERIOR TRANSFORMATION PROTEIN 1 HOMOLOG"/>
    <property type="match status" value="1"/>
</dbReference>
<dbReference type="AlphaFoldDB" id="L8H121"/>
<reference evidence="8 9" key="1">
    <citation type="journal article" date="2013" name="Genome Biol.">
        <title>Genome of Acanthamoeba castellanii highlights extensive lateral gene transfer and early evolution of tyrosine kinase signaling.</title>
        <authorList>
            <person name="Clarke M."/>
            <person name="Lohan A.J."/>
            <person name="Liu B."/>
            <person name="Lagkouvardos I."/>
            <person name="Roy S."/>
            <person name="Zafar N."/>
            <person name="Bertelli C."/>
            <person name="Schilde C."/>
            <person name="Kianianmomeni A."/>
            <person name="Burglin T.R."/>
            <person name="Frech C."/>
            <person name="Turcotte B."/>
            <person name="Kopec K.O."/>
            <person name="Synnott J.M."/>
            <person name="Choo C."/>
            <person name="Paponov I."/>
            <person name="Finkler A."/>
            <person name="Soon Heng Tan C."/>
            <person name="Hutchins A.P."/>
            <person name="Weinmeier T."/>
            <person name="Rattei T."/>
            <person name="Chu J.S."/>
            <person name="Gimenez G."/>
            <person name="Irimia M."/>
            <person name="Rigden D.J."/>
            <person name="Fitzpatrick D.A."/>
            <person name="Lorenzo-Morales J."/>
            <person name="Bateman A."/>
            <person name="Chiu C.H."/>
            <person name="Tang P."/>
            <person name="Hegemann P."/>
            <person name="Fromm H."/>
            <person name="Raoult D."/>
            <person name="Greub G."/>
            <person name="Miranda-Saavedra D."/>
            <person name="Chen N."/>
            <person name="Nash P."/>
            <person name="Ginger M.L."/>
            <person name="Horn M."/>
            <person name="Schaap P."/>
            <person name="Caler L."/>
            <person name="Loftus B."/>
        </authorList>
    </citation>
    <scope>NUCLEOTIDE SEQUENCE [LARGE SCALE GENOMIC DNA]</scope>
    <source>
        <strain evidence="8 9">Neff</strain>
    </source>
</reference>
<comment type="similarity">
    <text evidence="2">Belongs to the TAPT1 family.</text>
</comment>
<comment type="subcellular location">
    <subcellularLocation>
        <location evidence="1">Membrane</location>
        <topology evidence="1">Multi-pass membrane protein</topology>
    </subcellularLocation>
</comment>
<evidence type="ECO:0000256" key="1">
    <source>
        <dbReference type="ARBA" id="ARBA00004141"/>
    </source>
</evidence>
<accession>L8H121</accession>
<dbReference type="GO" id="GO:0005789">
    <property type="term" value="C:endoplasmic reticulum membrane"/>
    <property type="evidence" value="ECO:0007669"/>
    <property type="project" value="TreeGrafter"/>
</dbReference>
<feature type="transmembrane region" description="Helical" evidence="7">
    <location>
        <begin position="127"/>
        <end position="144"/>
    </location>
</feature>
<dbReference type="Proteomes" id="UP000011083">
    <property type="component" value="Unassembled WGS sequence"/>
</dbReference>